<dbReference type="PANTHER" id="PTHR45738:SF5">
    <property type="entry name" value="POLYPHOSPHOINOSITIDE PHOSPHATASE"/>
    <property type="match status" value="1"/>
</dbReference>
<dbReference type="Proteomes" id="UP001385951">
    <property type="component" value="Unassembled WGS sequence"/>
</dbReference>
<feature type="domain" description="SAC" evidence="6">
    <location>
        <begin position="217"/>
        <end position="600"/>
    </location>
</feature>
<dbReference type="PANTHER" id="PTHR45738">
    <property type="entry name" value="POLYPHOSPHOINOSITIDE PHOSPHATASE"/>
    <property type="match status" value="1"/>
</dbReference>
<comment type="caution">
    <text evidence="7">The sequence shown here is derived from an EMBL/GenBank/DDBJ whole genome shotgun (WGS) entry which is preliminary data.</text>
</comment>
<evidence type="ECO:0000256" key="2">
    <source>
        <dbReference type="ARBA" id="ARBA00022801"/>
    </source>
</evidence>
<keyword evidence="3 5" id="KW-0472">Membrane</keyword>
<evidence type="ECO:0000259" key="6">
    <source>
        <dbReference type="PROSITE" id="PS50275"/>
    </source>
</evidence>
<feature type="compositionally biased region" description="Polar residues" evidence="4">
    <location>
        <begin position="19"/>
        <end position="33"/>
    </location>
</feature>
<dbReference type="GO" id="GO:0046856">
    <property type="term" value="P:phosphatidylinositol dephosphorylation"/>
    <property type="evidence" value="ECO:0007669"/>
    <property type="project" value="InterPro"/>
</dbReference>
<keyword evidence="8" id="KW-1185">Reference proteome</keyword>
<evidence type="ECO:0000313" key="8">
    <source>
        <dbReference type="Proteomes" id="UP001385951"/>
    </source>
</evidence>
<reference evidence="7 8" key="1">
    <citation type="submission" date="2022-09" db="EMBL/GenBank/DDBJ databases">
        <authorList>
            <person name="Palmer J.M."/>
        </authorList>
    </citation>
    <scope>NUCLEOTIDE SEQUENCE [LARGE SCALE GENOMIC DNA]</scope>
    <source>
        <strain evidence="7 8">DSM 7382</strain>
    </source>
</reference>
<protein>
    <recommendedName>
        <fullName evidence="6">SAC domain-containing protein</fullName>
    </recommendedName>
</protein>
<organism evidence="7 8">
    <name type="scientific">Cerrena zonata</name>
    <dbReference type="NCBI Taxonomy" id="2478898"/>
    <lineage>
        <taxon>Eukaryota</taxon>
        <taxon>Fungi</taxon>
        <taxon>Dikarya</taxon>
        <taxon>Basidiomycota</taxon>
        <taxon>Agaricomycotina</taxon>
        <taxon>Agaricomycetes</taxon>
        <taxon>Polyporales</taxon>
        <taxon>Cerrenaceae</taxon>
        <taxon>Cerrena</taxon>
    </lineage>
</organism>
<name>A0AAW0G6I0_9APHY</name>
<feature type="transmembrane region" description="Helical" evidence="5">
    <location>
        <begin position="154"/>
        <end position="171"/>
    </location>
</feature>
<dbReference type="PROSITE" id="PS50275">
    <property type="entry name" value="SAC"/>
    <property type="match status" value="1"/>
</dbReference>
<dbReference type="InterPro" id="IPR002013">
    <property type="entry name" value="SAC_dom"/>
</dbReference>
<dbReference type="InterPro" id="IPR043573">
    <property type="entry name" value="Fig4-like"/>
</dbReference>
<evidence type="ECO:0000256" key="5">
    <source>
        <dbReference type="SAM" id="Phobius"/>
    </source>
</evidence>
<proteinExistence type="predicted"/>
<dbReference type="Pfam" id="PF02383">
    <property type="entry name" value="Syja_N"/>
    <property type="match status" value="1"/>
</dbReference>
<evidence type="ECO:0000256" key="4">
    <source>
        <dbReference type="SAM" id="MobiDB-lite"/>
    </source>
</evidence>
<evidence type="ECO:0000313" key="7">
    <source>
        <dbReference type="EMBL" id="KAK7685276.1"/>
    </source>
</evidence>
<feature type="region of interest" description="Disordered" evidence="4">
    <location>
        <begin position="1"/>
        <end position="67"/>
    </location>
</feature>
<keyword evidence="5" id="KW-0812">Transmembrane</keyword>
<gene>
    <name evidence="7" type="ORF">QCA50_011639</name>
</gene>
<comment type="subcellular location">
    <subcellularLocation>
        <location evidence="1">Endomembrane system</location>
    </subcellularLocation>
</comment>
<accession>A0AAW0G6I0</accession>
<keyword evidence="5" id="KW-1133">Transmembrane helix</keyword>
<keyword evidence="2" id="KW-0378">Hydrolase</keyword>
<evidence type="ECO:0000256" key="3">
    <source>
        <dbReference type="ARBA" id="ARBA00023136"/>
    </source>
</evidence>
<evidence type="ECO:0000256" key="1">
    <source>
        <dbReference type="ARBA" id="ARBA00004308"/>
    </source>
</evidence>
<feature type="compositionally biased region" description="Low complexity" evidence="4">
    <location>
        <begin position="34"/>
        <end position="45"/>
    </location>
</feature>
<dbReference type="AlphaFoldDB" id="A0AAW0G6I0"/>
<dbReference type="GO" id="GO:0012505">
    <property type="term" value="C:endomembrane system"/>
    <property type="evidence" value="ECO:0007669"/>
    <property type="project" value="UniProtKB-SubCell"/>
</dbReference>
<dbReference type="GO" id="GO:0043813">
    <property type="term" value="F:phosphatidylinositol-3,5-bisphosphate 5-phosphatase activity"/>
    <property type="evidence" value="ECO:0007669"/>
    <property type="project" value="InterPro"/>
</dbReference>
<dbReference type="EMBL" id="JASBNA010000021">
    <property type="protein sequence ID" value="KAK7685276.1"/>
    <property type="molecule type" value="Genomic_DNA"/>
</dbReference>
<sequence length="751" mass="85806">MTDTNNAPDDTQKDPLKSMSGSLATLSDNGQLTSGSGSASPMKSSVKLSESNGTLKLGKSPKPSRTMALHCHTTDDTVLSYNKFILYENKLRFYIVASNTSDSRHKIIKIDRTSQDELNVVEDDATYNGKQMSEMLKMIEDGNKASGGLGKARVLFGVIGFIRFTAGWYMIAISRRSVVALFGGHYVYHCEETDMIPVCSTHRIERPAEEQRLIGIFKQVDLSKNFYFSYTYDLTSTLQHNLTRPVPSHRIINDRYAWNHHLTTTPFEGKDDGSPPQKAWWLLPLIHGHVDQAKLTVLGRIVFVTLIARRSRHHAGARYLKRGVNDEGNVANEVETEQIVSETVTTPFYYPATRDTPTGSKKRRPSPNFTSYVQYRGSIPIYWTQELNSMSPKPPIEISVMDPFYTPASRHFDDLFARYGAPLMILNLIKRREPQPRESKLLEEYTQCVEYLNQFLPEDKKIVYRAWDMSRAYKEKTHDVISYLEDFAEESIQLTGFFHSGPEPYSHFLKSEELAERTGTELPWRSTMSLQNGICRTNCVDCLDRTNAAQFVFGKRALGHQLYALGIVESPNLGFDSDAVNMLTEMYHDHGDTLAMQYTGSALVNRVETYRRMPHWNSHSRDIIENFRRFYTNSLLDADKQAAINLFLGVQDDRPIGRSSLPLKRGSYLNWFHQENLEPAYQLAECEQGIQQFVQTRGDFWIEYYRPLLFTSLGKHFVYCMNSTLKLPGKTAADINQSPFLPHHNVIHPPR</sequence>